<dbReference type="PROSITE" id="PS00211">
    <property type="entry name" value="ABC_TRANSPORTER_1"/>
    <property type="match status" value="2"/>
</dbReference>
<dbReference type="Gene3D" id="3.40.50.300">
    <property type="entry name" value="P-loop containing nucleotide triphosphate hydrolases"/>
    <property type="match status" value="2"/>
</dbReference>
<dbReference type="Proteomes" id="UP001235269">
    <property type="component" value="Unassembled WGS sequence"/>
</dbReference>
<dbReference type="PANTHER" id="PTHR43297:SF14">
    <property type="entry name" value="ATPASE AAA-TYPE CORE DOMAIN-CONTAINING PROTEIN"/>
    <property type="match status" value="1"/>
</dbReference>
<dbReference type="InterPro" id="IPR003593">
    <property type="entry name" value="AAA+_ATPase"/>
</dbReference>
<dbReference type="InterPro" id="IPR013563">
    <property type="entry name" value="Oligopep_ABC_C"/>
</dbReference>
<evidence type="ECO:0000256" key="7">
    <source>
        <dbReference type="ARBA" id="ARBA00022840"/>
    </source>
</evidence>
<dbReference type="InterPro" id="IPR003439">
    <property type="entry name" value="ABC_transporter-like_ATP-bd"/>
</dbReference>
<proteinExistence type="inferred from homology"/>
<comment type="caution">
    <text evidence="12">The sequence shown here is derived from an EMBL/GenBank/DDBJ whole genome shotgun (WGS) entry which is preliminary data.</text>
</comment>
<evidence type="ECO:0000256" key="2">
    <source>
        <dbReference type="ARBA" id="ARBA00005417"/>
    </source>
</evidence>
<dbReference type="PANTHER" id="PTHR43297">
    <property type="entry name" value="OLIGOPEPTIDE TRANSPORT ATP-BINDING PROTEIN APPD"/>
    <property type="match status" value="1"/>
</dbReference>
<evidence type="ECO:0000256" key="1">
    <source>
        <dbReference type="ARBA" id="ARBA00004417"/>
    </source>
</evidence>
<dbReference type="EMBL" id="JAUSWH010000008">
    <property type="protein sequence ID" value="MDQ0456316.1"/>
    <property type="molecule type" value="Genomic_DNA"/>
</dbReference>
<dbReference type="GO" id="GO:0005524">
    <property type="term" value="F:ATP binding"/>
    <property type="evidence" value="ECO:0007669"/>
    <property type="project" value="UniProtKB-KW"/>
</dbReference>
<keyword evidence="8" id="KW-1278">Translocase</keyword>
<dbReference type="RefSeq" id="WP_307158518.1">
    <property type="nucleotide sequence ID" value="NZ_JAUSWH010000008.1"/>
</dbReference>
<evidence type="ECO:0000256" key="3">
    <source>
        <dbReference type="ARBA" id="ARBA00022448"/>
    </source>
</evidence>
<evidence type="ECO:0000313" key="13">
    <source>
        <dbReference type="Proteomes" id="UP001235269"/>
    </source>
</evidence>
<evidence type="ECO:0000256" key="6">
    <source>
        <dbReference type="ARBA" id="ARBA00022741"/>
    </source>
</evidence>
<feature type="domain" description="ABC transporter" evidence="11">
    <location>
        <begin position="289"/>
        <end position="537"/>
    </location>
</feature>
<dbReference type="SUPFAM" id="SSF52540">
    <property type="entry name" value="P-loop containing nucleoside triphosphate hydrolases"/>
    <property type="match status" value="2"/>
</dbReference>
<dbReference type="Pfam" id="PF00005">
    <property type="entry name" value="ABC_tran"/>
    <property type="match status" value="2"/>
</dbReference>
<feature type="domain" description="ABC transporter" evidence="11">
    <location>
        <begin position="1"/>
        <end position="253"/>
    </location>
</feature>
<evidence type="ECO:0000256" key="9">
    <source>
        <dbReference type="ARBA" id="ARBA00023136"/>
    </source>
</evidence>
<protein>
    <submittedName>
        <fullName evidence="12">Peptide/nickel transport system ATP-binding protein</fullName>
    </submittedName>
</protein>
<dbReference type="SMART" id="SM00382">
    <property type="entry name" value="AAA"/>
    <property type="match status" value="2"/>
</dbReference>
<evidence type="ECO:0000256" key="10">
    <source>
        <dbReference type="SAM" id="MobiDB-lite"/>
    </source>
</evidence>
<organism evidence="12 13">
    <name type="scientific">Rhizobium paknamense</name>
    <dbReference type="NCBI Taxonomy" id="1206817"/>
    <lineage>
        <taxon>Bacteria</taxon>
        <taxon>Pseudomonadati</taxon>
        <taxon>Pseudomonadota</taxon>
        <taxon>Alphaproteobacteria</taxon>
        <taxon>Hyphomicrobiales</taxon>
        <taxon>Rhizobiaceae</taxon>
        <taxon>Rhizobium/Agrobacterium group</taxon>
        <taxon>Rhizobium</taxon>
    </lineage>
</organism>
<feature type="region of interest" description="Disordered" evidence="10">
    <location>
        <begin position="547"/>
        <end position="567"/>
    </location>
</feature>
<keyword evidence="4" id="KW-1003">Cell membrane</keyword>
<reference evidence="12 13" key="1">
    <citation type="submission" date="2023-07" db="EMBL/GenBank/DDBJ databases">
        <title>Genomic Encyclopedia of Type Strains, Phase IV (KMG-IV): sequencing the most valuable type-strain genomes for metagenomic binning, comparative biology and taxonomic classification.</title>
        <authorList>
            <person name="Goeker M."/>
        </authorList>
    </citation>
    <scope>NUCLEOTIDE SEQUENCE [LARGE SCALE GENOMIC DNA]</scope>
    <source>
        <strain evidence="12 13">DSM 100301</strain>
    </source>
</reference>
<name>A0ABU0IDJ1_9HYPH</name>
<keyword evidence="5" id="KW-0997">Cell inner membrane</keyword>
<dbReference type="NCBIfam" id="NF008453">
    <property type="entry name" value="PRK11308.1"/>
    <property type="match status" value="2"/>
</dbReference>
<dbReference type="NCBIfam" id="NF007739">
    <property type="entry name" value="PRK10419.1"/>
    <property type="match status" value="2"/>
</dbReference>
<evidence type="ECO:0000256" key="4">
    <source>
        <dbReference type="ARBA" id="ARBA00022475"/>
    </source>
</evidence>
<evidence type="ECO:0000313" key="12">
    <source>
        <dbReference type="EMBL" id="MDQ0456316.1"/>
    </source>
</evidence>
<dbReference type="InterPro" id="IPR027417">
    <property type="entry name" value="P-loop_NTPase"/>
</dbReference>
<gene>
    <name evidence="12" type="ORF">QO005_002657</name>
</gene>
<keyword evidence="3" id="KW-0813">Transport</keyword>
<keyword evidence="7 12" id="KW-0067">ATP-binding</keyword>
<keyword evidence="13" id="KW-1185">Reference proteome</keyword>
<evidence type="ECO:0000259" key="11">
    <source>
        <dbReference type="PROSITE" id="PS50893"/>
    </source>
</evidence>
<dbReference type="CDD" id="cd03257">
    <property type="entry name" value="ABC_NikE_OppD_transporters"/>
    <property type="match status" value="2"/>
</dbReference>
<accession>A0ABU0IDJ1</accession>
<comment type="similarity">
    <text evidence="2">Belongs to the ABC transporter superfamily.</text>
</comment>
<dbReference type="InterPro" id="IPR017871">
    <property type="entry name" value="ABC_transporter-like_CS"/>
</dbReference>
<dbReference type="Pfam" id="PF08352">
    <property type="entry name" value="oligo_HPY"/>
    <property type="match status" value="2"/>
</dbReference>
<comment type="subcellular location">
    <subcellularLocation>
        <location evidence="1">Cell inner membrane</location>
        <topology evidence="1">Peripheral membrane protein</topology>
    </subcellularLocation>
</comment>
<sequence>MQEQTILSVRGLKIALGRKQIVHNLSFDIPAGSTLAVVGESGSGKSVTSLAVMGLLPEGLAKVEGSISLQGQELVSLTESEMRRVRGGKISMIFQEPMTSLNPVQRIGDQIGEAIAIHRGLKGHELRNAVLDMLRKVGIPDPERRIDNYPHTFSGGMRQRVMIAMALACSPALIIADEPTTALDVTVQAQILALLKDLQRETNTAVLFITHDMGVVAEVADRVLVMREGREVESGPVEQVFSSPQHAYTRVLIEAAPSVAGKLSPSKEPIETLPALPMTYQGDRPVLEVRDLSVRFAYRGGFLGRAIGQVHAVEKVSFAIGKGETLGLVGESGSGKSTIGKAIIDLVPRHGGEIVINGKTVNYGNSDSLAALRRDVQMIFQDPFGSLDSRQTIGSAIMEPMRVHGIVSGKELRERMEWLLDKVGLNPNRAGSLPHEFSGGQRQRICIARALAMSPKLIIADEAVSALDVAIKAQIIDLMMDLQHEFQVSYLFISHDMAAVERICDRVAVMYFGELVEIGRRDDVIGRPGHSYTQRLLSAIPITHPRQRHLREKEPGDMQPPRSPIKPIGFEAEQQSWGKMSEGHFIRRPVPSTVAGESISRKTA</sequence>
<evidence type="ECO:0000256" key="8">
    <source>
        <dbReference type="ARBA" id="ARBA00022967"/>
    </source>
</evidence>
<evidence type="ECO:0000256" key="5">
    <source>
        <dbReference type="ARBA" id="ARBA00022519"/>
    </source>
</evidence>
<keyword evidence="6" id="KW-0547">Nucleotide-binding</keyword>
<dbReference type="PROSITE" id="PS50893">
    <property type="entry name" value="ABC_TRANSPORTER_2"/>
    <property type="match status" value="2"/>
</dbReference>
<dbReference type="InterPro" id="IPR050388">
    <property type="entry name" value="ABC_Ni/Peptide_Import"/>
</dbReference>
<keyword evidence="9" id="KW-0472">Membrane</keyword>